<evidence type="ECO:0000259" key="10">
    <source>
        <dbReference type="Pfam" id="PF02518"/>
    </source>
</evidence>
<evidence type="ECO:0000256" key="3">
    <source>
        <dbReference type="ARBA" id="ARBA00022553"/>
    </source>
</evidence>
<dbReference type="Gene3D" id="1.20.5.1930">
    <property type="match status" value="1"/>
</dbReference>
<name>A0ABQ4EL14_9ACTN</name>
<keyword evidence="5" id="KW-0547">Nucleotide-binding</keyword>
<reference evidence="12 13" key="1">
    <citation type="submission" date="2021-01" db="EMBL/GenBank/DDBJ databases">
        <title>Whole genome shotgun sequence of Plantactinospora mayteni NBRC 109088.</title>
        <authorList>
            <person name="Komaki H."/>
            <person name="Tamura T."/>
        </authorList>
    </citation>
    <scope>NUCLEOTIDE SEQUENCE [LARGE SCALE GENOMIC DNA]</scope>
    <source>
        <strain evidence="12 13">NBRC 109088</strain>
    </source>
</reference>
<comment type="caution">
    <text evidence="12">The sequence shown here is derived from an EMBL/GenBank/DDBJ whole genome shotgun (WGS) entry which is preliminary data.</text>
</comment>
<evidence type="ECO:0000256" key="2">
    <source>
        <dbReference type="ARBA" id="ARBA00012438"/>
    </source>
</evidence>
<dbReference type="InterPro" id="IPR036890">
    <property type="entry name" value="HATPase_C_sf"/>
</dbReference>
<evidence type="ECO:0000256" key="1">
    <source>
        <dbReference type="ARBA" id="ARBA00000085"/>
    </source>
</evidence>
<dbReference type="Proteomes" id="UP000621500">
    <property type="component" value="Unassembled WGS sequence"/>
</dbReference>
<feature type="transmembrane region" description="Helical" evidence="9">
    <location>
        <begin position="116"/>
        <end position="135"/>
    </location>
</feature>
<dbReference type="EMBL" id="BONX01000009">
    <property type="protein sequence ID" value="GIG95299.1"/>
    <property type="molecule type" value="Genomic_DNA"/>
</dbReference>
<dbReference type="PANTHER" id="PTHR24421">
    <property type="entry name" value="NITRATE/NITRITE SENSOR PROTEIN NARX-RELATED"/>
    <property type="match status" value="1"/>
</dbReference>
<dbReference type="InterPro" id="IPR050482">
    <property type="entry name" value="Sensor_HK_TwoCompSys"/>
</dbReference>
<proteinExistence type="predicted"/>
<keyword evidence="7" id="KW-0067">ATP-binding</keyword>
<keyword evidence="8" id="KW-0902">Two-component regulatory system</keyword>
<feature type="domain" description="Histidine kinase/HSP90-like ATPase" evidence="10">
    <location>
        <begin position="282"/>
        <end position="372"/>
    </location>
</feature>
<dbReference type="SUPFAM" id="SSF55874">
    <property type="entry name" value="ATPase domain of HSP90 chaperone/DNA topoisomerase II/histidine kinase"/>
    <property type="match status" value="1"/>
</dbReference>
<accession>A0ABQ4EL14</accession>
<feature type="domain" description="Signal transduction histidine kinase subgroup 3 dimerisation and phosphoacceptor" evidence="11">
    <location>
        <begin position="171"/>
        <end position="234"/>
    </location>
</feature>
<comment type="catalytic activity">
    <reaction evidence="1">
        <text>ATP + protein L-histidine = ADP + protein N-phospho-L-histidine.</text>
        <dbReference type="EC" id="2.7.13.3"/>
    </reaction>
</comment>
<sequence length="375" mass="39613">MSDGLVVGLPALAAWVVAVADGPAHGHWRLFGLAVAQSVALLGYRRFPLAVLVVVTGLELVLALVHQSIFVGVLVAVAGLGAWGRRRQQRLGIAFGLGVLLSILVFSLVTKGSNPALSASAFVVVAVILSGFWTIGRLGARQRGRIRELDAYSRRLMVERELAVTRAAERERVLLARELHDILNHAVTAMVLDADATAETGDAAEARVALRRIAETGRGSLAELRRLLGVLRSAGGDDGHDPLAVPPGLAQLDELVRAVPERGPRVRLRRCGTARPVAASVELAAYRVVQESLTNVVRHAGAVDVDVSITFSPGELVVRVSNTAPRHRRPISTGGGIGLTGMRERVQLVGGSFEAGLLPDGGFAVRALLPVQAPS</sequence>
<dbReference type="CDD" id="cd16917">
    <property type="entry name" value="HATPase_UhpB-NarQ-NarX-like"/>
    <property type="match status" value="1"/>
</dbReference>
<dbReference type="GO" id="GO:0016301">
    <property type="term" value="F:kinase activity"/>
    <property type="evidence" value="ECO:0007669"/>
    <property type="project" value="UniProtKB-KW"/>
</dbReference>
<keyword evidence="9" id="KW-0812">Transmembrane</keyword>
<keyword evidence="3" id="KW-0597">Phosphoprotein</keyword>
<evidence type="ECO:0000256" key="6">
    <source>
        <dbReference type="ARBA" id="ARBA00022777"/>
    </source>
</evidence>
<evidence type="ECO:0000313" key="13">
    <source>
        <dbReference type="Proteomes" id="UP000621500"/>
    </source>
</evidence>
<dbReference type="Pfam" id="PF02518">
    <property type="entry name" value="HATPase_c"/>
    <property type="match status" value="1"/>
</dbReference>
<dbReference type="EC" id="2.7.13.3" evidence="2"/>
<protein>
    <recommendedName>
        <fullName evidence="2">histidine kinase</fullName>
        <ecNumber evidence="2">2.7.13.3</ecNumber>
    </recommendedName>
</protein>
<keyword evidence="9" id="KW-1133">Transmembrane helix</keyword>
<keyword evidence="13" id="KW-1185">Reference proteome</keyword>
<gene>
    <name evidence="12" type="ORF">Pma05_18720</name>
</gene>
<evidence type="ECO:0000256" key="8">
    <source>
        <dbReference type="ARBA" id="ARBA00023012"/>
    </source>
</evidence>
<dbReference type="InterPro" id="IPR003594">
    <property type="entry name" value="HATPase_dom"/>
</dbReference>
<evidence type="ECO:0000256" key="9">
    <source>
        <dbReference type="SAM" id="Phobius"/>
    </source>
</evidence>
<evidence type="ECO:0000256" key="4">
    <source>
        <dbReference type="ARBA" id="ARBA00022679"/>
    </source>
</evidence>
<dbReference type="Gene3D" id="3.30.565.10">
    <property type="entry name" value="Histidine kinase-like ATPase, C-terminal domain"/>
    <property type="match status" value="1"/>
</dbReference>
<dbReference type="InterPro" id="IPR011712">
    <property type="entry name" value="Sig_transdc_His_kin_sub3_dim/P"/>
</dbReference>
<organism evidence="12 13">
    <name type="scientific">Plantactinospora mayteni</name>
    <dbReference type="NCBI Taxonomy" id="566021"/>
    <lineage>
        <taxon>Bacteria</taxon>
        <taxon>Bacillati</taxon>
        <taxon>Actinomycetota</taxon>
        <taxon>Actinomycetes</taxon>
        <taxon>Micromonosporales</taxon>
        <taxon>Micromonosporaceae</taxon>
        <taxon>Plantactinospora</taxon>
    </lineage>
</organism>
<evidence type="ECO:0000256" key="5">
    <source>
        <dbReference type="ARBA" id="ARBA00022741"/>
    </source>
</evidence>
<keyword evidence="4" id="KW-0808">Transferase</keyword>
<dbReference type="PANTHER" id="PTHR24421:SF10">
    <property type="entry name" value="NITRATE_NITRITE SENSOR PROTEIN NARQ"/>
    <property type="match status" value="1"/>
</dbReference>
<evidence type="ECO:0000313" key="12">
    <source>
        <dbReference type="EMBL" id="GIG95299.1"/>
    </source>
</evidence>
<evidence type="ECO:0000256" key="7">
    <source>
        <dbReference type="ARBA" id="ARBA00022840"/>
    </source>
</evidence>
<dbReference type="Pfam" id="PF07730">
    <property type="entry name" value="HisKA_3"/>
    <property type="match status" value="1"/>
</dbReference>
<keyword evidence="9" id="KW-0472">Membrane</keyword>
<evidence type="ECO:0000259" key="11">
    <source>
        <dbReference type="Pfam" id="PF07730"/>
    </source>
</evidence>
<keyword evidence="6 12" id="KW-0418">Kinase</keyword>
<feature type="transmembrane region" description="Helical" evidence="9">
    <location>
        <begin position="49"/>
        <end position="79"/>
    </location>
</feature>
<dbReference type="RefSeq" id="WP_203856898.1">
    <property type="nucleotide sequence ID" value="NZ_BAAAZQ010000009.1"/>
</dbReference>
<feature type="transmembrane region" description="Helical" evidence="9">
    <location>
        <begin position="91"/>
        <end position="110"/>
    </location>
</feature>